<dbReference type="InterPro" id="IPR001119">
    <property type="entry name" value="SLH_dom"/>
</dbReference>
<dbReference type="Proteomes" id="UP000665561">
    <property type="component" value="Unassembled WGS sequence"/>
</dbReference>
<feature type="domain" description="SLH" evidence="1">
    <location>
        <begin position="7"/>
        <end position="70"/>
    </location>
</feature>
<dbReference type="PANTHER" id="PTHR43308">
    <property type="entry name" value="OUTER MEMBRANE PROTEIN ALPHA-RELATED"/>
    <property type="match status" value="1"/>
</dbReference>
<dbReference type="Pfam" id="PF00395">
    <property type="entry name" value="SLH"/>
    <property type="match status" value="2"/>
</dbReference>
<dbReference type="InterPro" id="IPR051465">
    <property type="entry name" value="Cell_Envelope_Struct_Comp"/>
</dbReference>
<dbReference type="RefSeq" id="WP_161742086.1">
    <property type="nucleotide sequence ID" value="NZ_JAAAMV010000002.1"/>
</dbReference>
<sequence>MFAVEQAPTVSFSDIAGHWAETDIQKEIKSGIINGYADGTFKPDAMVTRAEFAVMLTSASKPQGDGASLSFTDEAKIAAWARGAVAQAVQAGFITGDKDGTFRPNDPITRAEMQSSLRKPRASLSQAILKPALRTTTILRLGRKGASSMCSRQA</sequence>
<evidence type="ECO:0000259" key="1">
    <source>
        <dbReference type="PROSITE" id="PS51272"/>
    </source>
</evidence>
<dbReference type="PROSITE" id="PS51272">
    <property type="entry name" value="SLH"/>
    <property type="match status" value="2"/>
</dbReference>
<name>A0ABW9XLQ1_9BACL</name>
<proteinExistence type="predicted"/>
<comment type="caution">
    <text evidence="2">The sequence shown here is derived from an EMBL/GenBank/DDBJ whole genome shotgun (WGS) entry which is preliminary data.</text>
</comment>
<dbReference type="PANTHER" id="PTHR43308:SF5">
    <property type="entry name" value="S-LAYER PROTEIN _ PEPTIDOGLYCAN ENDO-BETA-N-ACETYLGLUCOSAMINIDASE"/>
    <property type="match status" value="1"/>
</dbReference>
<organism evidence="2 3">
    <name type="scientific">Paenibacillus glycinis</name>
    <dbReference type="NCBI Taxonomy" id="2697035"/>
    <lineage>
        <taxon>Bacteria</taxon>
        <taxon>Bacillati</taxon>
        <taxon>Bacillota</taxon>
        <taxon>Bacilli</taxon>
        <taxon>Bacillales</taxon>
        <taxon>Paenibacillaceae</taxon>
        <taxon>Paenibacillus</taxon>
    </lineage>
</organism>
<evidence type="ECO:0000313" key="3">
    <source>
        <dbReference type="Proteomes" id="UP000665561"/>
    </source>
</evidence>
<gene>
    <name evidence="2" type="ORF">GT019_06660</name>
</gene>
<reference evidence="2 3" key="1">
    <citation type="submission" date="2020-01" db="EMBL/GenBank/DDBJ databases">
        <title>Paenibacillus soybeanensis sp. nov. isolated from the nodules of soybean (Glycine max(L.) Merr).</title>
        <authorList>
            <person name="Wang H."/>
        </authorList>
    </citation>
    <scope>NUCLEOTIDE SEQUENCE [LARGE SCALE GENOMIC DNA]</scope>
    <source>
        <strain evidence="2 3">T1</strain>
    </source>
</reference>
<protein>
    <recommendedName>
        <fullName evidence="1">SLH domain-containing protein</fullName>
    </recommendedName>
</protein>
<dbReference type="EMBL" id="JAAAMV010000002">
    <property type="protein sequence ID" value="NBD23550.1"/>
    <property type="molecule type" value="Genomic_DNA"/>
</dbReference>
<keyword evidence="3" id="KW-1185">Reference proteome</keyword>
<feature type="domain" description="SLH" evidence="1">
    <location>
        <begin position="71"/>
        <end position="131"/>
    </location>
</feature>
<evidence type="ECO:0000313" key="2">
    <source>
        <dbReference type="EMBL" id="NBD23550.1"/>
    </source>
</evidence>
<accession>A0ABW9XLQ1</accession>